<keyword evidence="3 12" id="KW-0436">Ligase</keyword>
<dbReference type="Gene3D" id="3.30.470.20">
    <property type="entry name" value="ATP-grasp fold, B domain"/>
    <property type="match status" value="1"/>
</dbReference>
<evidence type="ECO:0000256" key="13">
    <source>
        <dbReference type="PROSITE-ProRule" id="PRU00409"/>
    </source>
</evidence>
<dbReference type="InterPro" id="IPR020560">
    <property type="entry name" value="PRibGlycinamide_synth_C-dom"/>
</dbReference>
<dbReference type="RefSeq" id="WP_168059359.1">
    <property type="nucleotide sequence ID" value="NZ_VTOW01000002.1"/>
</dbReference>
<evidence type="ECO:0000259" key="14">
    <source>
        <dbReference type="PROSITE" id="PS50975"/>
    </source>
</evidence>
<evidence type="ECO:0000256" key="4">
    <source>
        <dbReference type="ARBA" id="ARBA00022723"/>
    </source>
</evidence>
<sequence>MKILVIGAGGREHALVWKIAQSPRVRELYCAPGNPGIETLAKIVPIAVDEIEKLLAFAKEKRIDLTVVGPELPLSLGIVDRFEAEGLRIFGPHRAAAQIETSKVFSKTLMQKYQIPTADAEVVTLERAYEMLPHLPMPIVLKVEGLAAGKGVVIARDQKEAKEGLDGFRAMGEAAGRIILERFLEGVEATFFVITDGEKALPLASAQDHKRVFDEDRGPNTGGMGAISPTPRITPKLELMIMERIIHPTLRGLAVEGTPYRGVLYAGLMLTSSGPHVLEFNARWGDPETQAVLPRLKSDWVDVMEAALDHRLDQTRLEWREESSVCVVLASEGYPGTYRKGEVISGLDQIDLPDTFVFHAGTGRQGEAWVTQGGRVLGVTALGQSVAEARRRAYQAVERISFRGMHYRRDIGASAV</sequence>
<dbReference type="FunFam" id="3.90.600.10:FF:000001">
    <property type="entry name" value="Trifunctional purine biosynthetic protein adenosine-3"/>
    <property type="match status" value="1"/>
</dbReference>
<keyword evidence="5 13" id="KW-0547">Nucleotide-binding</keyword>
<dbReference type="GO" id="GO:0006189">
    <property type="term" value="P:'de novo' IMP biosynthetic process"/>
    <property type="evidence" value="ECO:0007669"/>
    <property type="project" value="UniProtKB-UniRule"/>
</dbReference>
<dbReference type="GO" id="GO:0046872">
    <property type="term" value="F:metal ion binding"/>
    <property type="evidence" value="ECO:0007669"/>
    <property type="project" value="UniProtKB-KW"/>
</dbReference>
<dbReference type="SUPFAM" id="SSF52440">
    <property type="entry name" value="PreATP-grasp domain"/>
    <property type="match status" value="1"/>
</dbReference>
<dbReference type="Pfam" id="PF02843">
    <property type="entry name" value="GARS_C"/>
    <property type="match status" value="1"/>
</dbReference>
<evidence type="ECO:0000313" key="16">
    <source>
        <dbReference type="Proteomes" id="UP000534783"/>
    </source>
</evidence>
<dbReference type="EMBL" id="VTOW01000002">
    <property type="protein sequence ID" value="NKE71015.1"/>
    <property type="molecule type" value="Genomic_DNA"/>
</dbReference>
<evidence type="ECO:0000256" key="3">
    <source>
        <dbReference type="ARBA" id="ARBA00022598"/>
    </source>
</evidence>
<evidence type="ECO:0000256" key="12">
    <source>
        <dbReference type="HAMAP-Rule" id="MF_00138"/>
    </source>
</evidence>
<keyword evidence="4" id="KW-0479">Metal-binding</keyword>
<dbReference type="PANTHER" id="PTHR43472">
    <property type="entry name" value="PHOSPHORIBOSYLAMINE--GLYCINE LIGASE"/>
    <property type="match status" value="1"/>
</dbReference>
<dbReference type="InterPro" id="IPR011054">
    <property type="entry name" value="Rudment_hybrid_motif"/>
</dbReference>
<feature type="domain" description="ATP-grasp" evidence="14">
    <location>
        <begin position="107"/>
        <end position="312"/>
    </location>
</feature>
<evidence type="ECO:0000256" key="2">
    <source>
        <dbReference type="ARBA" id="ARBA00013255"/>
    </source>
</evidence>
<comment type="catalytic activity">
    <reaction evidence="12">
        <text>5-phospho-beta-D-ribosylamine + glycine + ATP = N(1)-(5-phospho-beta-D-ribosyl)glycinamide + ADP + phosphate + H(+)</text>
        <dbReference type="Rhea" id="RHEA:17453"/>
        <dbReference type="ChEBI" id="CHEBI:15378"/>
        <dbReference type="ChEBI" id="CHEBI:30616"/>
        <dbReference type="ChEBI" id="CHEBI:43474"/>
        <dbReference type="ChEBI" id="CHEBI:57305"/>
        <dbReference type="ChEBI" id="CHEBI:58681"/>
        <dbReference type="ChEBI" id="CHEBI:143788"/>
        <dbReference type="ChEBI" id="CHEBI:456216"/>
        <dbReference type="EC" id="6.3.4.13"/>
    </reaction>
</comment>
<dbReference type="SUPFAM" id="SSF51246">
    <property type="entry name" value="Rudiment single hybrid motif"/>
    <property type="match status" value="1"/>
</dbReference>
<evidence type="ECO:0000256" key="5">
    <source>
        <dbReference type="ARBA" id="ARBA00022741"/>
    </source>
</evidence>
<evidence type="ECO:0000256" key="10">
    <source>
        <dbReference type="ARBA" id="ARBA00042242"/>
    </source>
</evidence>
<dbReference type="InterPro" id="IPR000115">
    <property type="entry name" value="PRibGlycinamide_synth"/>
</dbReference>
<dbReference type="InterPro" id="IPR016185">
    <property type="entry name" value="PreATP-grasp_dom_sf"/>
</dbReference>
<dbReference type="SMART" id="SM01210">
    <property type="entry name" value="GARS_C"/>
    <property type="match status" value="1"/>
</dbReference>
<dbReference type="PANTHER" id="PTHR43472:SF1">
    <property type="entry name" value="PHOSPHORIBOSYLAMINE--GLYCINE LIGASE, CHLOROPLASTIC"/>
    <property type="match status" value="1"/>
</dbReference>
<dbReference type="GO" id="GO:0005524">
    <property type="term" value="F:ATP binding"/>
    <property type="evidence" value="ECO:0007669"/>
    <property type="project" value="UniProtKB-UniRule"/>
</dbReference>
<dbReference type="EC" id="6.3.4.13" evidence="2 12"/>
<dbReference type="Gene3D" id="3.90.600.10">
    <property type="entry name" value="Phosphoribosylglycinamide synthetase, C-terminal domain"/>
    <property type="match status" value="1"/>
</dbReference>
<dbReference type="Pfam" id="PF02844">
    <property type="entry name" value="GARS_N"/>
    <property type="match status" value="1"/>
</dbReference>
<dbReference type="SUPFAM" id="SSF56059">
    <property type="entry name" value="Glutathione synthetase ATP-binding domain-like"/>
    <property type="match status" value="1"/>
</dbReference>
<dbReference type="FunFam" id="3.40.50.20:FF:000006">
    <property type="entry name" value="Phosphoribosylamine--glycine ligase, chloroplastic"/>
    <property type="match status" value="1"/>
</dbReference>
<dbReference type="GO" id="GO:0009113">
    <property type="term" value="P:purine nucleobase biosynthetic process"/>
    <property type="evidence" value="ECO:0007669"/>
    <property type="project" value="InterPro"/>
</dbReference>
<dbReference type="Gene3D" id="3.30.1490.20">
    <property type="entry name" value="ATP-grasp fold, A domain"/>
    <property type="match status" value="1"/>
</dbReference>
<dbReference type="Gene3D" id="3.40.50.20">
    <property type="match status" value="1"/>
</dbReference>
<dbReference type="InterPro" id="IPR037123">
    <property type="entry name" value="PRibGlycinamide_synth_C_sf"/>
</dbReference>
<dbReference type="InterPro" id="IPR020562">
    <property type="entry name" value="PRibGlycinamide_synth_N"/>
</dbReference>
<dbReference type="Pfam" id="PF01071">
    <property type="entry name" value="GARS_A"/>
    <property type="match status" value="1"/>
</dbReference>
<keyword evidence="7 13" id="KW-0067">ATP-binding</keyword>
<name>A0A7X6DPK5_9BACT</name>
<dbReference type="NCBIfam" id="TIGR00877">
    <property type="entry name" value="purD"/>
    <property type="match status" value="1"/>
</dbReference>
<dbReference type="SMART" id="SM01209">
    <property type="entry name" value="GARS_A"/>
    <property type="match status" value="1"/>
</dbReference>
<dbReference type="AlphaFoldDB" id="A0A7X6DPK5"/>
<keyword evidence="16" id="KW-1185">Reference proteome</keyword>
<reference evidence="15 16" key="1">
    <citation type="journal article" date="2020" name="Nature">
        <title>Bacterial chemolithoautotrophy via manganese oxidation.</title>
        <authorList>
            <person name="Yu H."/>
            <person name="Leadbetter J.R."/>
        </authorList>
    </citation>
    <scope>NUCLEOTIDE SEQUENCE [LARGE SCALE GENOMIC DNA]</scope>
    <source>
        <strain evidence="15 16">Mn-1</strain>
    </source>
</reference>
<dbReference type="PROSITE" id="PS50975">
    <property type="entry name" value="ATP_GRASP"/>
    <property type="match status" value="1"/>
</dbReference>
<evidence type="ECO:0000256" key="9">
    <source>
        <dbReference type="ARBA" id="ARBA00038345"/>
    </source>
</evidence>
<comment type="pathway">
    <text evidence="1 12">Purine metabolism; IMP biosynthesis via de novo pathway; N(1)-(5-phospho-D-ribosyl)glycinamide from 5-phospho-alpha-D-ribose 1-diphosphate: step 2/2.</text>
</comment>
<evidence type="ECO:0000256" key="1">
    <source>
        <dbReference type="ARBA" id="ARBA00005174"/>
    </source>
</evidence>
<keyword evidence="8" id="KW-0464">Manganese</keyword>
<keyword evidence="6 12" id="KW-0658">Purine biosynthesis</keyword>
<accession>A0A7X6DPK5</accession>
<evidence type="ECO:0000256" key="7">
    <source>
        <dbReference type="ARBA" id="ARBA00022840"/>
    </source>
</evidence>
<dbReference type="GO" id="GO:0004637">
    <property type="term" value="F:phosphoribosylamine-glycine ligase activity"/>
    <property type="evidence" value="ECO:0007669"/>
    <property type="project" value="UniProtKB-UniRule"/>
</dbReference>
<proteinExistence type="inferred from homology"/>
<dbReference type="Proteomes" id="UP000534783">
    <property type="component" value="Unassembled WGS sequence"/>
</dbReference>
<comment type="similarity">
    <text evidence="9 12">Belongs to the GARS family.</text>
</comment>
<evidence type="ECO:0000256" key="8">
    <source>
        <dbReference type="ARBA" id="ARBA00023211"/>
    </source>
</evidence>
<evidence type="ECO:0000313" key="15">
    <source>
        <dbReference type="EMBL" id="NKE71015.1"/>
    </source>
</evidence>
<dbReference type="InterPro" id="IPR013815">
    <property type="entry name" value="ATP_grasp_subdomain_1"/>
</dbReference>
<dbReference type="InterPro" id="IPR011761">
    <property type="entry name" value="ATP-grasp"/>
</dbReference>
<evidence type="ECO:0000256" key="6">
    <source>
        <dbReference type="ARBA" id="ARBA00022755"/>
    </source>
</evidence>
<dbReference type="InterPro" id="IPR020561">
    <property type="entry name" value="PRibGlycinamid_synth_ATP-grasp"/>
</dbReference>
<dbReference type="UniPathway" id="UPA00074">
    <property type="reaction ID" value="UER00125"/>
</dbReference>
<gene>
    <name evidence="12 15" type="primary">purD</name>
    <name evidence="15" type="ORF">MNODULE_09720</name>
</gene>
<protein>
    <recommendedName>
        <fullName evidence="2 12">Phosphoribosylamine--glycine ligase</fullName>
        <ecNumber evidence="2 12">6.3.4.13</ecNumber>
    </recommendedName>
    <alternativeName>
        <fullName evidence="12">GARS</fullName>
    </alternativeName>
    <alternativeName>
        <fullName evidence="10 12">Glycinamide ribonucleotide synthetase</fullName>
    </alternativeName>
    <alternativeName>
        <fullName evidence="11 12">Phosphoribosylglycinamide synthetase</fullName>
    </alternativeName>
</protein>
<comment type="caution">
    <text evidence="15">The sequence shown here is derived from an EMBL/GenBank/DDBJ whole genome shotgun (WGS) entry which is preliminary data.</text>
</comment>
<organism evidence="15 16">
    <name type="scientific">Candidatus Manganitrophus noduliformans</name>
    <dbReference type="NCBI Taxonomy" id="2606439"/>
    <lineage>
        <taxon>Bacteria</taxon>
        <taxon>Pseudomonadati</taxon>
        <taxon>Nitrospirota</taxon>
        <taxon>Nitrospiria</taxon>
        <taxon>Candidatus Troglogloeales</taxon>
        <taxon>Candidatus Manganitrophaceae</taxon>
        <taxon>Candidatus Manganitrophus</taxon>
    </lineage>
</organism>
<dbReference type="HAMAP" id="MF_00138">
    <property type="entry name" value="GARS"/>
    <property type="match status" value="1"/>
</dbReference>
<evidence type="ECO:0000256" key="11">
    <source>
        <dbReference type="ARBA" id="ARBA00042864"/>
    </source>
</evidence>